<feature type="domain" description="Copper amine oxidase-like N-terminal" evidence="2">
    <location>
        <begin position="55"/>
        <end position="162"/>
    </location>
</feature>
<dbReference type="Pfam" id="PF07833">
    <property type="entry name" value="Cu_amine_oxidN1"/>
    <property type="match status" value="1"/>
</dbReference>
<keyword evidence="1" id="KW-0732">Signal</keyword>
<protein>
    <submittedName>
        <fullName evidence="3">Copper amine oxidase N-terminal domain-containing protein</fullName>
    </submittedName>
</protein>
<dbReference type="AlphaFoldDB" id="A0A3S1JKR3"/>
<comment type="caution">
    <text evidence="3">The sequence shown here is derived from an EMBL/GenBank/DDBJ whole genome shotgun (WGS) entry which is preliminary data.</text>
</comment>
<name>A0A3S1JKR3_9BACL</name>
<feature type="chain" id="PRO_5018766734" evidence="1">
    <location>
        <begin position="43"/>
        <end position="404"/>
    </location>
</feature>
<feature type="signal peptide" evidence="1">
    <location>
        <begin position="1"/>
        <end position="42"/>
    </location>
</feature>
<sequence>MYIIGRSLIIYMSKLLNRLCRVSLSLALIAGSLAALSSPVSAASPSSNKAIKLEFNGSMVESDKAPFLDFKGRVYVPLRLVSDMLKTVVIWNEAAKEVSIYAPGHTLQLKPGSQTARLNGQAIQLTAPSTIRNGSVYVPLRFITQSLGAKVGWTGSQRKASISSPEIDNVEMGRSPANTANAFWFNTSTGNLYQYTLGAKAAVLTGTIAFKKHSIDIVAVRVDPLQTDEFVVTVSDCYGEPMIYTMNNTAYIKNNKLLKQSSVEYFQRDSVNISSFKNHPILTDGKRLQMLNPKDGSVEKEYDLVKLGGYNELYSVEGMGDDYLLIRPNKTGMLTLVNPDTGKKKVLNELLDKEDQEFFNTNDLPYLGDRLIVKGEQDGIINLEYYSFIDNKTHKLSVKAKDSL</sequence>
<evidence type="ECO:0000313" key="3">
    <source>
        <dbReference type="EMBL" id="RUT27675.1"/>
    </source>
</evidence>
<dbReference type="InterPro" id="IPR036582">
    <property type="entry name" value="Mao_N_sf"/>
</dbReference>
<evidence type="ECO:0000313" key="4">
    <source>
        <dbReference type="Proteomes" id="UP000272464"/>
    </source>
</evidence>
<dbReference type="OrthoDB" id="2578443at2"/>
<dbReference type="EMBL" id="RZNX01000017">
    <property type="protein sequence ID" value="RUT27675.1"/>
    <property type="molecule type" value="Genomic_DNA"/>
</dbReference>
<accession>A0A3S1JKR3</accession>
<keyword evidence="4" id="KW-1185">Reference proteome</keyword>
<dbReference type="Proteomes" id="UP000272464">
    <property type="component" value="Unassembled WGS sequence"/>
</dbReference>
<dbReference type="Gene3D" id="3.30.457.10">
    <property type="entry name" value="Copper amine oxidase-like, N-terminal domain"/>
    <property type="match status" value="1"/>
</dbReference>
<proteinExistence type="predicted"/>
<dbReference type="SUPFAM" id="SSF55383">
    <property type="entry name" value="Copper amine oxidase, domain N"/>
    <property type="match status" value="1"/>
</dbReference>
<organism evidence="3 4">
    <name type="scientific">Paenibacillus zeisoli</name>
    <dbReference type="NCBI Taxonomy" id="2496267"/>
    <lineage>
        <taxon>Bacteria</taxon>
        <taxon>Bacillati</taxon>
        <taxon>Bacillota</taxon>
        <taxon>Bacilli</taxon>
        <taxon>Bacillales</taxon>
        <taxon>Paenibacillaceae</taxon>
        <taxon>Paenibacillus</taxon>
    </lineage>
</organism>
<reference evidence="3 4" key="1">
    <citation type="submission" date="2018-12" db="EMBL/GenBank/DDBJ databases">
        <authorList>
            <person name="Sun L."/>
            <person name="Chen Z."/>
        </authorList>
    </citation>
    <scope>NUCLEOTIDE SEQUENCE [LARGE SCALE GENOMIC DNA]</scope>
    <source>
        <strain evidence="3 4">3-5-3</strain>
    </source>
</reference>
<gene>
    <name evidence="3" type="ORF">EJP77_20380</name>
</gene>
<evidence type="ECO:0000259" key="2">
    <source>
        <dbReference type="Pfam" id="PF07833"/>
    </source>
</evidence>
<evidence type="ECO:0000256" key="1">
    <source>
        <dbReference type="SAM" id="SignalP"/>
    </source>
</evidence>
<dbReference type="InterPro" id="IPR012854">
    <property type="entry name" value="Cu_amine_oxidase-like_N"/>
</dbReference>